<dbReference type="PANTHER" id="PTHR30146">
    <property type="entry name" value="LACI-RELATED TRANSCRIPTIONAL REPRESSOR"/>
    <property type="match status" value="1"/>
</dbReference>
<dbReference type="PROSITE" id="PS50932">
    <property type="entry name" value="HTH_LACI_2"/>
    <property type="match status" value="1"/>
</dbReference>
<dbReference type="SUPFAM" id="SSF53822">
    <property type="entry name" value="Periplasmic binding protein-like I"/>
    <property type="match status" value="1"/>
</dbReference>
<proteinExistence type="predicted"/>
<dbReference type="RefSeq" id="WP_380927687.1">
    <property type="nucleotide sequence ID" value="NZ_JBHUGS010000001.1"/>
</dbReference>
<dbReference type="Pfam" id="PF00356">
    <property type="entry name" value="LacI"/>
    <property type="match status" value="1"/>
</dbReference>
<dbReference type="PANTHER" id="PTHR30146:SF153">
    <property type="entry name" value="LACTOSE OPERON REPRESSOR"/>
    <property type="match status" value="1"/>
</dbReference>
<gene>
    <name evidence="6" type="ORF">ACFSGX_04125</name>
</gene>
<evidence type="ECO:0000259" key="5">
    <source>
        <dbReference type="PROSITE" id="PS50932"/>
    </source>
</evidence>
<accession>A0ABW4TWK9</accession>
<dbReference type="PRINTS" id="PR00036">
    <property type="entry name" value="HTHLACI"/>
</dbReference>
<dbReference type="InterPro" id="IPR010982">
    <property type="entry name" value="Lambda_DNA-bd_dom_sf"/>
</dbReference>
<dbReference type="CDD" id="cd01392">
    <property type="entry name" value="HTH_LacI"/>
    <property type="match status" value="1"/>
</dbReference>
<evidence type="ECO:0000313" key="6">
    <source>
        <dbReference type="EMBL" id="MFD1949957.1"/>
    </source>
</evidence>
<comment type="caution">
    <text evidence="6">The sequence shown here is derived from an EMBL/GenBank/DDBJ whole genome shotgun (WGS) entry which is preliminary data.</text>
</comment>
<feature type="domain" description="HTH lacI-type" evidence="5">
    <location>
        <begin position="19"/>
        <end position="73"/>
    </location>
</feature>
<organism evidence="6 7">
    <name type="scientific">Sphingomonas arantia</name>
    <dbReference type="NCBI Taxonomy" id="1460676"/>
    <lineage>
        <taxon>Bacteria</taxon>
        <taxon>Pseudomonadati</taxon>
        <taxon>Pseudomonadota</taxon>
        <taxon>Alphaproteobacteria</taxon>
        <taxon>Sphingomonadales</taxon>
        <taxon>Sphingomonadaceae</taxon>
        <taxon>Sphingomonas</taxon>
    </lineage>
</organism>
<dbReference type="Pfam" id="PF13377">
    <property type="entry name" value="Peripla_BP_3"/>
    <property type="match status" value="1"/>
</dbReference>
<dbReference type="PROSITE" id="PS00356">
    <property type="entry name" value="HTH_LACI_1"/>
    <property type="match status" value="1"/>
</dbReference>
<keyword evidence="7" id="KW-1185">Reference proteome</keyword>
<protein>
    <submittedName>
        <fullName evidence="6">LacI family DNA-binding transcriptional regulator</fullName>
    </submittedName>
</protein>
<dbReference type="SMART" id="SM00354">
    <property type="entry name" value="HTH_LACI"/>
    <property type="match status" value="1"/>
</dbReference>
<dbReference type="GO" id="GO:0003677">
    <property type="term" value="F:DNA binding"/>
    <property type="evidence" value="ECO:0007669"/>
    <property type="project" value="UniProtKB-KW"/>
</dbReference>
<evidence type="ECO:0000256" key="1">
    <source>
        <dbReference type="ARBA" id="ARBA00023015"/>
    </source>
</evidence>
<dbReference type="InterPro" id="IPR000843">
    <property type="entry name" value="HTH_LacI"/>
</dbReference>
<evidence type="ECO:0000313" key="7">
    <source>
        <dbReference type="Proteomes" id="UP001597400"/>
    </source>
</evidence>
<reference evidence="7" key="1">
    <citation type="journal article" date="2019" name="Int. J. Syst. Evol. Microbiol.">
        <title>The Global Catalogue of Microorganisms (GCM) 10K type strain sequencing project: providing services to taxonomists for standard genome sequencing and annotation.</title>
        <authorList>
            <consortium name="The Broad Institute Genomics Platform"/>
            <consortium name="The Broad Institute Genome Sequencing Center for Infectious Disease"/>
            <person name="Wu L."/>
            <person name="Ma J."/>
        </authorList>
    </citation>
    <scope>NUCLEOTIDE SEQUENCE [LARGE SCALE GENOMIC DNA]</scope>
    <source>
        <strain evidence="7">CGMCC 1.12702</strain>
    </source>
</reference>
<dbReference type="Gene3D" id="1.10.260.40">
    <property type="entry name" value="lambda repressor-like DNA-binding domains"/>
    <property type="match status" value="1"/>
</dbReference>
<dbReference type="InterPro" id="IPR046335">
    <property type="entry name" value="LacI/GalR-like_sensor"/>
</dbReference>
<dbReference type="CDD" id="cd01545">
    <property type="entry name" value="PBP1_SalR"/>
    <property type="match status" value="1"/>
</dbReference>
<feature type="region of interest" description="Disordered" evidence="4">
    <location>
        <begin position="1"/>
        <end position="23"/>
    </location>
</feature>
<name>A0ABW4TWK9_9SPHN</name>
<dbReference type="InterPro" id="IPR028082">
    <property type="entry name" value="Peripla_BP_I"/>
</dbReference>
<dbReference type="Proteomes" id="UP001597400">
    <property type="component" value="Unassembled WGS sequence"/>
</dbReference>
<keyword evidence="2 6" id="KW-0238">DNA-binding</keyword>
<keyword evidence="1" id="KW-0805">Transcription regulation</keyword>
<keyword evidence="3" id="KW-0804">Transcription</keyword>
<dbReference type="SUPFAM" id="SSF47413">
    <property type="entry name" value="lambda repressor-like DNA-binding domains"/>
    <property type="match status" value="1"/>
</dbReference>
<dbReference type="EMBL" id="JBHUGS010000001">
    <property type="protein sequence ID" value="MFD1949957.1"/>
    <property type="molecule type" value="Genomic_DNA"/>
</dbReference>
<evidence type="ECO:0000256" key="4">
    <source>
        <dbReference type="SAM" id="MobiDB-lite"/>
    </source>
</evidence>
<sequence length="362" mass="38661">MSLDGPGKTRASRRAGGAPTISDVAKRAGVSPMTVSRVINGVNNVRLVTRDEVNKAISALNYAPNPAARSLAGAGQTRIGLLYSNPSAGFLSEFLLGSLDQAARSDVQIIVEKCELGDHEIEVTRHLIEGGIDGVILPPPLCETDSILDLLSAAGVPTVSVASGLPADELLAIRIDDREAARTMVRHILALGHRRIGFITGNPNLSASARRLEGYSAALEESRIPLDEKLIAHGLYTYRSGLDAAEQLLELDDPPTAIFASNDDMAAATVAAAHRRGLDVPGDLTVCGFDDTTLSTAIWPELTTIHQPIADMSRAAVALLVSTIRQQRGGEVTERHRTLDFTLIRRQSDAPPRRRPRVGVSQ</sequence>
<dbReference type="Gene3D" id="3.40.50.2300">
    <property type="match status" value="2"/>
</dbReference>
<evidence type="ECO:0000256" key="2">
    <source>
        <dbReference type="ARBA" id="ARBA00023125"/>
    </source>
</evidence>
<evidence type="ECO:0000256" key="3">
    <source>
        <dbReference type="ARBA" id="ARBA00023163"/>
    </source>
</evidence>